<sequence>MENKEYIESGILELYVYGLLSETENIEITAMAEKEPEIKNEILSIERAILNLSSSFSPFISNSQFEKIKAQLELKHSNVIQMQPKTSRYSYIGWAASIVLLLGVGYQYFQLNNTKEQIVVVEQEKKQLKDSVNVLELNNRYTKEVLAVVRDENNKIIPLGGQAVAPEAKARIYWNQKTDEVYVDASGLPEPPEGKVYQIWSLKLQPQLTPTSIGLLVDFKGNDSKVFAVDKTSGAEAFGITLEPSGGSASPTMEQLYTLGKV</sequence>
<keyword evidence="6" id="KW-1185">Reference proteome</keyword>
<evidence type="ECO:0000313" key="4">
    <source>
        <dbReference type="EMBL" id="WNM18221.1"/>
    </source>
</evidence>
<dbReference type="InterPro" id="IPR018764">
    <property type="entry name" value="RskA_C"/>
</dbReference>
<dbReference type="PANTHER" id="PTHR37461:SF1">
    <property type="entry name" value="ANTI-SIGMA-K FACTOR RSKA"/>
    <property type="match status" value="1"/>
</dbReference>
<dbReference type="GO" id="GO:0016989">
    <property type="term" value="F:sigma factor antagonist activity"/>
    <property type="evidence" value="ECO:0007669"/>
    <property type="project" value="TreeGrafter"/>
</dbReference>
<dbReference type="PANTHER" id="PTHR37461">
    <property type="entry name" value="ANTI-SIGMA-K FACTOR RSKA"/>
    <property type="match status" value="1"/>
</dbReference>
<dbReference type="AlphaFoldDB" id="A0AA96EZ04"/>
<feature type="transmembrane region" description="Helical" evidence="2">
    <location>
        <begin position="91"/>
        <end position="109"/>
    </location>
</feature>
<organism evidence="4">
    <name type="scientific">Flavobacterium capsici</name>
    <dbReference type="NCBI Taxonomy" id="3075618"/>
    <lineage>
        <taxon>Bacteria</taxon>
        <taxon>Pseudomonadati</taxon>
        <taxon>Bacteroidota</taxon>
        <taxon>Flavobacteriia</taxon>
        <taxon>Flavobacteriales</taxon>
        <taxon>Flavobacteriaceae</taxon>
        <taxon>Flavobacterium</taxon>
    </lineage>
</organism>
<feature type="domain" description="Anti-sigma K factor RskA C-terminal" evidence="3">
    <location>
        <begin position="95"/>
        <end position="252"/>
    </location>
</feature>
<feature type="coiled-coil region" evidence="1">
    <location>
        <begin position="111"/>
        <end position="138"/>
    </location>
</feature>
<dbReference type="Pfam" id="PF10099">
    <property type="entry name" value="RskA_C"/>
    <property type="match status" value="1"/>
</dbReference>
<dbReference type="GO" id="GO:0006417">
    <property type="term" value="P:regulation of translation"/>
    <property type="evidence" value="ECO:0007669"/>
    <property type="project" value="TreeGrafter"/>
</dbReference>
<dbReference type="EMBL" id="CP134878">
    <property type="protein sequence ID" value="WNM18221.1"/>
    <property type="molecule type" value="Genomic_DNA"/>
</dbReference>
<evidence type="ECO:0000313" key="5">
    <source>
        <dbReference type="EMBL" id="WNM22272.1"/>
    </source>
</evidence>
<dbReference type="KEGG" id="fcj:RN605_02660"/>
<reference evidence="4 6" key="1">
    <citation type="submission" date="2023-09" db="EMBL/GenBank/DDBJ databases">
        <title>Flavobacterium sp. a novel bacteria isolate from Pepper rhizosphere.</title>
        <authorList>
            <person name="Peng Y."/>
            <person name="Lee J."/>
        </authorList>
    </citation>
    <scope>NUCLEOTIDE SEQUENCE</scope>
    <source>
        <strain evidence="4">PMR2A8</strain>
        <strain evidence="5 6">PMTSA4</strain>
    </source>
</reference>
<evidence type="ECO:0000313" key="6">
    <source>
        <dbReference type="Proteomes" id="UP001304515"/>
    </source>
</evidence>
<keyword evidence="1" id="KW-0175">Coiled coil</keyword>
<accession>A0AA96J4V8</accession>
<evidence type="ECO:0000259" key="3">
    <source>
        <dbReference type="Pfam" id="PF10099"/>
    </source>
</evidence>
<name>A0AA96EZ04_9FLAO</name>
<proteinExistence type="predicted"/>
<protein>
    <submittedName>
        <fullName evidence="4">Anti-sigma factor</fullName>
    </submittedName>
</protein>
<gene>
    <name evidence="5" type="ORF">RN605_02660</name>
    <name evidence="4" type="ORF">RN608_09360</name>
</gene>
<dbReference type="GO" id="GO:0005886">
    <property type="term" value="C:plasma membrane"/>
    <property type="evidence" value="ECO:0007669"/>
    <property type="project" value="InterPro"/>
</dbReference>
<keyword evidence="2" id="KW-0472">Membrane</keyword>
<keyword evidence="2" id="KW-0812">Transmembrane</keyword>
<dbReference type="Proteomes" id="UP001304515">
    <property type="component" value="Chromosome"/>
</dbReference>
<evidence type="ECO:0000256" key="2">
    <source>
        <dbReference type="SAM" id="Phobius"/>
    </source>
</evidence>
<dbReference type="EMBL" id="CP134890">
    <property type="protein sequence ID" value="WNM22272.1"/>
    <property type="molecule type" value="Genomic_DNA"/>
</dbReference>
<keyword evidence="2" id="KW-1133">Transmembrane helix</keyword>
<accession>A0AA96EZ04</accession>
<dbReference type="RefSeq" id="WP_313321963.1">
    <property type="nucleotide sequence ID" value="NZ_CP134878.1"/>
</dbReference>
<evidence type="ECO:0000256" key="1">
    <source>
        <dbReference type="SAM" id="Coils"/>
    </source>
</evidence>
<dbReference type="InterPro" id="IPR051474">
    <property type="entry name" value="Anti-sigma-K/W_factor"/>
</dbReference>